<keyword evidence="2" id="KW-1185">Reference proteome</keyword>
<comment type="caution">
    <text evidence="1">The sequence shown here is derived from an EMBL/GenBank/DDBJ whole genome shotgun (WGS) entry which is preliminary data.</text>
</comment>
<dbReference type="AlphaFoldDB" id="A0A158BDH0"/>
<sequence length="46" mass="4845">MKIGSIGPGQLLEVTVVPYMCSLIARGGEGPKGGACFCSQVRTFER</sequence>
<proteinExistence type="predicted"/>
<evidence type="ECO:0000313" key="2">
    <source>
        <dbReference type="Proteomes" id="UP000054978"/>
    </source>
</evidence>
<accession>A0A158BDH0</accession>
<organism evidence="1 2">
    <name type="scientific">Caballeronia ptereochthonis</name>
    <dbReference type="NCBI Taxonomy" id="1777144"/>
    <lineage>
        <taxon>Bacteria</taxon>
        <taxon>Pseudomonadati</taxon>
        <taxon>Pseudomonadota</taxon>
        <taxon>Betaproteobacteria</taxon>
        <taxon>Burkholderiales</taxon>
        <taxon>Burkholderiaceae</taxon>
        <taxon>Caballeronia</taxon>
    </lineage>
</organism>
<dbReference type="Proteomes" id="UP000054978">
    <property type="component" value="Unassembled WGS sequence"/>
</dbReference>
<gene>
    <name evidence="1" type="ORF">AWB83_03149</name>
</gene>
<name>A0A158BDH0_9BURK</name>
<protein>
    <submittedName>
        <fullName evidence="1">Uncharacterized protein</fullName>
    </submittedName>
</protein>
<evidence type="ECO:0000313" key="1">
    <source>
        <dbReference type="EMBL" id="SAK68125.1"/>
    </source>
</evidence>
<dbReference type="EMBL" id="FCOB02000013">
    <property type="protein sequence ID" value="SAK68125.1"/>
    <property type="molecule type" value="Genomic_DNA"/>
</dbReference>
<reference evidence="1" key="1">
    <citation type="submission" date="2016-01" db="EMBL/GenBank/DDBJ databases">
        <authorList>
            <person name="Peeters C."/>
        </authorList>
    </citation>
    <scope>NUCLEOTIDE SEQUENCE [LARGE SCALE GENOMIC DNA]</scope>
    <source>
        <strain evidence="1">LMG 29326</strain>
    </source>
</reference>